<gene>
    <name evidence="4" type="ORF">GCWU0000282_002854</name>
</gene>
<evidence type="ECO:0000313" key="4">
    <source>
        <dbReference type="EMBL" id="ESL02035.1"/>
    </source>
</evidence>
<feature type="transmembrane region" description="Helical" evidence="2">
    <location>
        <begin position="186"/>
        <end position="203"/>
    </location>
</feature>
<feature type="region of interest" description="Disordered" evidence="1">
    <location>
        <begin position="279"/>
        <end position="323"/>
    </location>
</feature>
<feature type="transmembrane region" description="Helical" evidence="2">
    <location>
        <begin position="48"/>
        <end position="69"/>
    </location>
</feature>
<keyword evidence="2" id="KW-0472">Membrane</keyword>
<organism evidence="4 5">
    <name type="scientific">Catonella morbi ATCC 51271</name>
    <dbReference type="NCBI Taxonomy" id="592026"/>
    <lineage>
        <taxon>Bacteria</taxon>
        <taxon>Bacillati</taxon>
        <taxon>Bacillota</taxon>
        <taxon>Clostridia</taxon>
        <taxon>Lachnospirales</taxon>
        <taxon>Lachnospiraceae</taxon>
        <taxon>Catonella</taxon>
    </lineage>
</organism>
<keyword evidence="2" id="KW-0812">Transmembrane</keyword>
<dbReference type="GO" id="GO:0010181">
    <property type="term" value="F:FMN binding"/>
    <property type="evidence" value="ECO:0007669"/>
    <property type="project" value="InterPro"/>
</dbReference>
<sequence>MWFFATFNNQVKKHAAAFYIITVLISAFTVFVPHKFLPPLLVMFINKIFVGGVLQGAIFIIVMYVSVLPQKTRLRIKLSKVRGEMAIIAALFTLIHNISYGKRYFMLLFTDISALKPYEAAAALLSVCMIVLLVPLTVTSFNIIRKKMSGKSWKKLQRLSYILYALLYFHIVLIFSRGLLTGRLTYLIDLYIYTLIFGIYAVLRLIKYFKKKAGNVTSKRENGAESFNTADYIKGKTILSTALFSVVMLAICVYSTYTYRSADVNNTVEAKADGQIQDKIDAKTGSNRKETSEADNGGTGSANKADTTQNVQEQQNSVAGGEGFKDGEFEGSAVGYNGKLTVSVVVEGGKIKDIKIVKHIDDEEYFYPARDKIIQSILEKQSTDVDAVSGATTSSDAIIKAIKRALGEKK</sequence>
<dbReference type="STRING" id="592026.GCWU0000282_002854"/>
<proteinExistence type="predicted"/>
<feature type="domain" description="FMN-binding" evidence="3">
    <location>
        <begin position="335"/>
        <end position="409"/>
    </location>
</feature>
<feature type="compositionally biased region" description="Basic and acidic residues" evidence="1">
    <location>
        <begin position="279"/>
        <end position="292"/>
    </location>
</feature>
<dbReference type="AlphaFoldDB" id="V2Z536"/>
<evidence type="ECO:0000256" key="2">
    <source>
        <dbReference type="SAM" id="Phobius"/>
    </source>
</evidence>
<evidence type="ECO:0000259" key="3">
    <source>
        <dbReference type="SMART" id="SM00900"/>
    </source>
</evidence>
<dbReference type="EMBL" id="ACIL03000017">
    <property type="protein sequence ID" value="ESL02035.1"/>
    <property type="molecule type" value="Genomic_DNA"/>
</dbReference>
<feature type="compositionally biased region" description="Polar residues" evidence="1">
    <location>
        <begin position="301"/>
        <end position="318"/>
    </location>
</feature>
<dbReference type="HOGENOM" id="CLU_690609_0_0_9"/>
<keyword evidence="2" id="KW-1133">Transmembrane helix</keyword>
<dbReference type="SMART" id="SM00900">
    <property type="entry name" value="FMN_bind"/>
    <property type="match status" value="1"/>
</dbReference>
<dbReference type="Proteomes" id="UP000018227">
    <property type="component" value="Unassembled WGS sequence"/>
</dbReference>
<dbReference type="eggNOG" id="COG2717">
    <property type="taxonomic scope" value="Bacteria"/>
</dbReference>
<dbReference type="InterPro" id="IPR007329">
    <property type="entry name" value="FMN-bd"/>
</dbReference>
<feature type="transmembrane region" description="Helical" evidence="2">
    <location>
        <begin position="81"/>
        <end position="100"/>
    </location>
</feature>
<evidence type="ECO:0000313" key="5">
    <source>
        <dbReference type="Proteomes" id="UP000018227"/>
    </source>
</evidence>
<feature type="transmembrane region" description="Helical" evidence="2">
    <location>
        <begin position="120"/>
        <end position="141"/>
    </location>
</feature>
<feature type="transmembrane region" description="Helical" evidence="2">
    <location>
        <begin position="238"/>
        <end position="257"/>
    </location>
</feature>
<keyword evidence="5" id="KW-1185">Reference proteome</keyword>
<dbReference type="Gene3D" id="3.90.1010.20">
    <property type="match status" value="1"/>
</dbReference>
<name>V2Z536_9FIRM</name>
<comment type="caution">
    <text evidence="4">The sequence shown here is derived from an EMBL/GenBank/DDBJ whole genome shotgun (WGS) entry which is preliminary data.</text>
</comment>
<dbReference type="GO" id="GO:0016020">
    <property type="term" value="C:membrane"/>
    <property type="evidence" value="ECO:0007669"/>
    <property type="project" value="InterPro"/>
</dbReference>
<feature type="transmembrane region" description="Helical" evidence="2">
    <location>
        <begin position="16"/>
        <end position="36"/>
    </location>
</feature>
<dbReference type="eggNOG" id="COG3976">
    <property type="taxonomic scope" value="Bacteria"/>
</dbReference>
<feature type="transmembrane region" description="Helical" evidence="2">
    <location>
        <begin position="161"/>
        <end position="180"/>
    </location>
</feature>
<reference evidence="4" key="1">
    <citation type="submission" date="2013-06" db="EMBL/GenBank/DDBJ databases">
        <authorList>
            <person name="Weinstock G."/>
            <person name="Sodergren E."/>
            <person name="Clifton S."/>
            <person name="Fulton L."/>
            <person name="Fulton B."/>
            <person name="Courtney L."/>
            <person name="Fronick C."/>
            <person name="Harrison M."/>
            <person name="Strong C."/>
            <person name="Farmer C."/>
            <person name="Delahaunty K."/>
            <person name="Markovic C."/>
            <person name="Hall O."/>
            <person name="Minx P."/>
            <person name="Tomlinson C."/>
            <person name="Mitreva M."/>
            <person name="Nelson J."/>
            <person name="Hou S."/>
            <person name="Wollam A."/>
            <person name="Pepin K.H."/>
            <person name="Johnson M."/>
            <person name="Bhonagiri V."/>
            <person name="Nash W.E."/>
            <person name="Warren W."/>
            <person name="Chinwalla A."/>
            <person name="Mardis E.R."/>
            <person name="Wilson R.K."/>
        </authorList>
    </citation>
    <scope>NUCLEOTIDE SEQUENCE [LARGE SCALE GENOMIC DNA]</scope>
    <source>
        <strain evidence="4">ATCC 51271</strain>
    </source>
</reference>
<dbReference type="Pfam" id="PF04205">
    <property type="entry name" value="FMN_bind"/>
    <property type="match status" value="1"/>
</dbReference>
<evidence type="ECO:0000256" key="1">
    <source>
        <dbReference type="SAM" id="MobiDB-lite"/>
    </source>
</evidence>
<protein>
    <submittedName>
        <fullName evidence="4">FMN-binding domain protein</fullName>
    </submittedName>
</protein>
<accession>V2Z536</accession>